<keyword evidence="2" id="KW-1185">Reference proteome</keyword>
<feature type="non-terminal residue" evidence="1">
    <location>
        <position position="56"/>
    </location>
</feature>
<organism evidence="1 2">
    <name type="scientific">Cirrhinus mrigala</name>
    <name type="common">Mrigala</name>
    <dbReference type="NCBI Taxonomy" id="683832"/>
    <lineage>
        <taxon>Eukaryota</taxon>
        <taxon>Metazoa</taxon>
        <taxon>Chordata</taxon>
        <taxon>Craniata</taxon>
        <taxon>Vertebrata</taxon>
        <taxon>Euteleostomi</taxon>
        <taxon>Actinopterygii</taxon>
        <taxon>Neopterygii</taxon>
        <taxon>Teleostei</taxon>
        <taxon>Ostariophysi</taxon>
        <taxon>Cypriniformes</taxon>
        <taxon>Cyprinidae</taxon>
        <taxon>Labeoninae</taxon>
        <taxon>Labeonini</taxon>
        <taxon>Cirrhinus</taxon>
    </lineage>
</organism>
<comment type="caution">
    <text evidence="1">The sequence shown here is derived from an EMBL/GenBank/DDBJ whole genome shotgun (WGS) entry which is preliminary data.</text>
</comment>
<evidence type="ECO:0000313" key="2">
    <source>
        <dbReference type="Proteomes" id="UP001529510"/>
    </source>
</evidence>
<gene>
    <name evidence="1" type="ORF">M9458_052475</name>
</gene>
<protein>
    <submittedName>
        <fullName evidence="1">Uncharacterized protein</fullName>
    </submittedName>
</protein>
<accession>A0ABD0MUC9</accession>
<evidence type="ECO:0000313" key="1">
    <source>
        <dbReference type="EMBL" id="KAL0152752.1"/>
    </source>
</evidence>
<proteinExistence type="predicted"/>
<dbReference type="Proteomes" id="UP001529510">
    <property type="component" value="Unassembled WGS sequence"/>
</dbReference>
<name>A0ABD0MUC9_CIRMR</name>
<feature type="non-terminal residue" evidence="1">
    <location>
        <position position="1"/>
    </location>
</feature>
<sequence>PFGSCPQSSGRSYFGDSVPRARIQAGFSGQRESLLARIPGMNFDGEGLKISRSFNR</sequence>
<dbReference type="EMBL" id="JAMKFB020000189">
    <property type="protein sequence ID" value="KAL0152752.1"/>
    <property type="molecule type" value="Genomic_DNA"/>
</dbReference>
<dbReference type="AlphaFoldDB" id="A0ABD0MUC9"/>
<reference evidence="1 2" key="1">
    <citation type="submission" date="2024-05" db="EMBL/GenBank/DDBJ databases">
        <title>Genome sequencing and assembly of Indian major carp, Cirrhinus mrigala (Hamilton, 1822).</title>
        <authorList>
            <person name="Mohindra V."/>
            <person name="Chowdhury L.M."/>
            <person name="Lal K."/>
            <person name="Jena J.K."/>
        </authorList>
    </citation>
    <scope>NUCLEOTIDE SEQUENCE [LARGE SCALE GENOMIC DNA]</scope>
    <source>
        <strain evidence="1">CM1030</strain>
        <tissue evidence="1">Blood</tissue>
    </source>
</reference>